<dbReference type="Pfam" id="PF06723">
    <property type="entry name" value="MreB_Mbl"/>
    <property type="match status" value="1"/>
</dbReference>
<dbReference type="SUPFAM" id="SSF53067">
    <property type="entry name" value="Actin-like ATPase domain"/>
    <property type="match status" value="1"/>
</dbReference>
<dbReference type="PATRIC" id="fig|1619119.3.peg.763"/>
<comment type="caution">
    <text evidence="5">The sequence shown here is derived from an EMBL/GenBank/DDBJ whole genome shotgun (WGS) entry which is preliminary data.</text>
</comment>
<accession>A0A0G1A358</accession>
<keyword evidence="2" id="KW-0963">Cytoplasm</keyword>
<evidence type="ECO:0000256" key="1">
    <source>
        <dbReference type="ARBA" id="ARBA00004496"/>
    </source>
</evidence>
<dbReference type="InterPro" id="IPR056546">
    <property type="entry name" value="MreB_MamK-like"/>
</dbReference>
<dbReference type="PANTHER" id="PTHR42749:SF1">
    <property type="entry name" value="CELL SHAPE-DETERMINING PROTEIN MREB"/>
    <property type="match status" value="1"/>
</dbReference>
<comment type="subcellular location">
    <subcellularLocation>
        <location evidence="1">Cytoplasm</location>
    </subcellularLocation>
</comment>
<keyword evidence="4" id="KW-0067">ATP-binding</keyword>
<dbReference type="GO" id="GO:0005737">
    <property type="term" value="C:cytoplasm"/>
    <property type="evidence" value="ECO:0007669"/>
    <property type="project" value="UniProtKB-SubCell"/>
</dbReference>
<organism evidence="5 6">
    <name type="scientific">candidate division WWE3 bacterium GW2011_GWC1_41_7</name>
    <dbReference type="NCBI Taxonomy" id="1619119"/>
    <lineage>
        <taxon>Bacteria</taxon>
        <taxon>Katanobacteria</taxon>
    </lineage>
</organism>
<dbReference type="PANTHER" id="PTHR42749">
    <property type="entry name" value="CELL SHAPE-DETERMINING PROTEIN MREB"/>
    <property type="match status" value="1"/>
</dbReference>
<proteinExistence type="predicted"/>
<dbReference type="Gene3D" id="3.30.420.40">
    <property type="match status" value="1"/>
</dbReference>
<dbReference type="Proteomes" id="UP000034507">
    <property type="component" value="Unassembled WGS sequence"/>
</dbReference>
<evidence type="ECO:0000256" key="3">
    <source>
        <dbReference type="ARBA" id="ARBA00022741"/>
    </source>
</evidence>
<evidence type="ECO:0000256" key="4">
    <source>
        <dbReference type="ARBA" id="ARBA00022840"/>
    </source>
</evidence>
<keyword evidence="3" id="KW-0547">Nucleotide-binding</keyword>
<dbReference type="GO" id="GO:0005524">
    <property type="term" value="F:ATP binding"/>
    <property type="evidence" value="ECO:0007669"/>
    <property type="project" value="UniProtKB-KW"/>
</dbReference>
<dbReference type="InterPro" id="IPR043129">
    <property type="entry name" value="ATPase_NBD"/>
</dbReference>
<evidence type="ECO:0000313" key="6">
    <source>
        <dbReference type="Proteomes" id="UP000034507"/>
    </source>
</evidence>
<reference evidence="5 6" key="1">
    <citation type="journal article" date="2015" name="Nature">
        <title>rRNA introns, odd ribosomes, and small enigmatic genomes across a large radiation of phyla.</title>
        <authorList>
            <person name="Brown C.T."/>
            <person name="Hug L.A."/>
            <person name="Thomas B.C."/>
            <person name="Sharon I."/>
            <person name="Castelle C.J."/>
            <person name="Singh A."/>
            <person name="Wilkins M.J."/>
            <person name="Williams K.H."/>
            <person name="Banfield J.F."/>
        </authorList>
    </citation>
    <scope>NUCLEOTIDE SEQUENCE [LARGE SCALE GENOMIC DNA]</scope>
</reference>
<evidence type="ECO:0000313" key="5">
    <source>
        <dbReference type="EMBL" id="KKS19788.1"/>
    </source>
</evidence>
<protein>
    <submittedName>
        <fullName evidence="5">Cell shape determining protein, MreB/Mrl family, rod shape-determining protein MreB</fullName>
    </submittedName>
</protein>
<sequence length="113" mass="12109">MEVRGRDSISGLPRMITVTDTEISEALQTALAQISNAVKGVLEDTPPELAGDIIDRGIVLSGGTSLLKNLDKYLTNVTGVPCHVAEDPLLCVVRGCGLAMENIDLYKRSVTRK</sequence>
<name>A0A0G1A358_UNCKA</name>
<dbReference type="AlphaFoldDB" id="A0A0G1A358"/>
<evidence type="ECO:0000256" key="2">
    <source>
        <dbReference type="ARBA" id="ARBA00022490"/>
    </source>
</evidence>
<dbReference type="EMBL" id="LCBX01000038">
    <property type="protein sequence ID" value="KKS19788.1"/>
    <property type="molecule type" value="Genomic_DNA"/>
</dbReference>
<gene>
    <name evidence="5" type="ORF">UU77_C0038G0008</name>
</gene>